<sequence length="202" mass="22076">MTVFTIGSSLNDKDSALTFIKRVIEKMKSNPSFPNPPAAMAEFKKVLPELDVALVNAKSRDKQWIAIKNNKKTIALTLLEEVAAYVISVSKGDRALIFSSGFEVIDEQSGPINPSIKTLEVALGAPGEAILRIKNQKGAISYVHQYSTEAPGPNTVWHSVGSTIGNHTFTGLSSDKRYWFRVIAVARKGKQAYSPVISRSIQ</sequence>
<dbReference type="InterPro" id="IPR003961">
    <property type="entry name" value="FN3_dom"/>
</dbReference>
<name>A0A1V9ERX6_9BACT</name>
<dbReference type="CDD" id="cd00063">
    <property type="entry name" value="FN3"/>
    <property type="match status" value="1"/>
</dbReference>
<accession>A0A1V9ERX6</accession>
<organism evidence="1 2">
    <name type="scientific">Niastella populi</name>
    <dbReference type="NCBI Taxonomy" id="550983"/>
    <lineage>
        <taxon>Bacteria</taxon>
        <taxon>Pseudomonadati</taxon>
        <taxon>Bacteroidota</taxon>
        <taxon>Chitinophagia</taxon>
        <taxon>Chitinophagales</taxon>
        <taxon>Chitinophagaceae</taxon>
        <taxon>Niastella</taxon>
    </lineage>
</organism>
<dbReference type="EMBL" id="LWBP01000232">
    <property type="protein sequence ID" value="OQP48908.1"/>
    <property type="molecule type" value="Genomic_DNA"/>
</dbReference>
<comment type="caution">
    <text evidence="1">The sequence shown here is derived from an EMBL/GenBank/DDBJ whole genome shotgun (WGS) entry which is preliminary data.</text>
</comment>
<evidence type="ECO:0000313" key="2">
    <source>
        <dbReference type="Proteomes" id="UP000192276"/>
    </source>
</evidence>
<proteinExistence type="predicted"/>
<protein>
    <recommendedName>
        <fullName evidence="3">Fibronectin type-III domain-containing protein</fullName>
    </recommendedName>
</protein>
<evidence type="ECO:0008006" key="3">
    <source>
        <dbReference type="Google" id="ProtNLM"/>
    </source>
</evidence>
<gene>
    <name evidence="1" type="ORF">A4R26_07330</name>
</gene>
<dbReference type="Proteomes" id="UP000192276">
    <property type="component" value="Unassembled WGS sequence"/>
</dbReference>
<dbReference type="AlphaFoldDB" id="A0A1V9ERX6"/>
<dbReference type="SUPFAM" id="SSF49265">
    <property type="entry name" value="Fibronectin type III"/>
    <property type="match status" value="1"/>
</dbReference>
<evidence type="ECO:0000313" key="1">
    <source>
        <dbReference type="EMBL" id="OQP48908.1"/>
    </source>
</evidence>
<reference evidence="2" key="1">
    <citation type="submission" date="2016-04" db="EMBL/GenBank/DDBJ databases">
        <authorList>
            <person name="Chen L."/>
            <person name="Zhuang W."/>
            <person name="Wang G."/>
        </authorList>
    </citation>
    <scope>NUCLEOTIDE SEQUENCE [LARGE SCALE GENOMIC DNA]</scope>
    <source>
        <strain evidence="2">208</strain>
    </source>
</reference>
<dbReference type="InterPro" id="IPR036116">
    <property type="entry name" value="FN3_sf"/>
</dbReference>
<dbReference type="Gene3D" id="2.60.40.10">
    <property type="entry name" value="Immunoglobulins"/>
    <property type="match status" value="1"/>
</dbReference>
<keyword evidence="2" id="KW-1185">Reference proteome</keyword>
<dbReference type="STRING" id="550983.A4R26_07330"/>
<dbReference type="InterPro" id="IPR013783">
    <property type="entry name" value="Ig-like_fold"/>
</dbReference>